<feature type="compositionally biased region" description="Pro residues" evidence="3">
    <location>
        <begin position="77"/>
        <end position="90"/>
    </location>
</feature>
<feature type="compositionally biased region" description="Low complexity" evidence="3">
    <location>
        <begin position="222"/>
        <end position="238"/>
    </location>
</feature>
<dbReference type="Pfam" id="PF00011">
    <property type="entry name" value="HSP20"/>
    <property type="match status" value="1"/>
</dbReference>
<name>A0A1D1ZTR9_AUXPR</name>
<dbReference type="EMBL" id="GDKF01008254">
    <property type="protein sequence ID" value="JAT70368.1"/>
    <property type="molecule type" value="Transcribed_RNA"/>
</dbReference>
<dbReference type="InterPro" id="IPR002068">
    <property type="entry name" value="A-crystallin/Hsp20_dom"/>
</dbReference>
<protein>
    <recommendedName>
        <fullName evidence="4">SHSP domain-containing protein</fullName>
    </recommendedName>
</protein>
<evidence type="ECO:0000313" key="5">
    <source>
        <dbReference type="EMBL" id="JAT70368.1"/>
    </source>
</evidence>
<feature type="compositionally biased region" description="Basic and acidic residues" evidence="3">
    <location>
        <begin position="239"/>
        <end position="255"/>
    </location>
</feature>
<feature type="region of interest" description="Disordered" evidence="3">
    <location>
        <begin position="36"/>
        <end position="128"/>
    </location>
</feature>
<dbReference type="PROSITE" id="PS01031">
    <property type="entry name" value="SHSP"/>
    <property type="match status" value="1"/>
</dbReference>
<proteinExistence type="inferred from homology"/>
<accession>A0A1D1ZTR9</accession>
<evidence type="ECO:0000256" key="3">
    <source>
        <dbReference type="SAM" id="MobiDB-lite"/>
    </source>
</evidence>
<dbReference type="InterPro" id="IPR008978">
    <property type="entry name" value="HSP20-like_chaperone"/>
</dbReference>
<evidence type="ECO:0000256" key="1">
    <source>
        <dbReference type="PROSITE-ProRule" id="PRU00285"/>
    </source>
</evidence>
<evidence type="ECO:0000259" key="4">
    <source>
        <dbReference type="PROSITE" id="PS01031"/>
    </source>
</evidence>
<comment type="similarity">
    <text evidence="1 2">Belongs to the small heat shock protein (HSP20) family.</text>
</comment>
<dbReference type="SUPFAM" id="SSF49764">
    <property type="entry name" value="HSP20-like chaperones"/>
    <property type="match status" value="1"/>
</dbReference>
<dbReference type="CDD" id="cd00298">
    <property type="entry name" value="ACD_sHsps_p23-like"/>
    <property type="match status" value="1"/>
</dbReference>
<dbReference type="Gene3D" id="2.60.40.790">
    <property type="match status" value="1"/>
</dbReference>
<feature type="compositionally biased region" description="Acidic residues" evidence="3">
    <location>
        <begin position="294"/>
        <end position="310"/>
    </location>
</feature>
<gene>
    <name evidence="5" type="ORF">g.20488</name>
</gene>
<reference evidence="5" key="1">
    <citation type="submission" date="2015-08" db="EMBL/GenBank/DDBJ databases">
        <authorList>
            <person name="Babu N.S."/>
            <person name="Beckwith C.J."/>
            <person name="Beseler K.G."/>
            <person name="Brison A."/>
            <person name="Carone J.V."/>
            <person name="Caskin T.P."/>
            <person name="Diamond M."/>
            <person name="Durham M.E."/>
            <person name="Foxe J.M."/>
            <person name="Go M."/>
            <person name="Henderson B.A."/>
            <person name="Jones I.B."/>
            <person name="McGettigan J.A."/>
            <person name="Micheletti S.J."/>
            <person name="Nasrallah M.E."/>
            <person name="Ortiz D."/>
            <person name="Piller C.R."/>
            <person name="Privatt S.R."/>
            <person name="Schneider S.L."/>
            <person name="Sharp S."/>
            <person name="Smith T.C."/>
            <person name="Stanton J.D."/>
            <person name="Ullery H.E."/>
            <person name="Wilson R.J."/>
            <person name="Serrano M.G."/>
            <person name="Buck G."/>
            <person name="Lee V."/>
            <person name="Wang Y."/>
            <person name="Carvalho R."/>
            <person name="Voegtly L."/>
            <person name="Shi R."/>
            <person name="Duckworth R."/>
            <person name="Johnson A."/>
            <person name="Loviza R."/>
            <person name="Walstead R."/>
            <person name="Shah Z."/>
            <person name="Kiflezghi M."/>
            <person name="Wade K."/>
            <person name="Ball S.L."/>
            <person name="Bradley K.W."/>
            <person name="Asai D.J."/>
            <person name="Bowman C.A."/>
            <person name="Russell D.A."/>
            <person name="Pope W.H."/>
            <person name="Jacobs-Sera D."/>
            <person name="Hendrix R.W."/>
            <person name="Hatfull G.F."/>
        </authorList>
    </citation>
    <scope>NUCLEOTIDE SEQUENCE</scope>
</reference>
<evidence type="ECO:0000256" key="2">
    <source>
        <dbReference type="RuleBase" id="RU003616"/>
    </source>
</evidence>
<feature type="domain" description="SHSP" evidence="4">
    <location>
        <begin position="117"/>
        <end position="225"/>
    </location>
</feature>
<organism evidence="5">
    <name type="scientific">Auxenochlorella protothecoides</name>
    <name type="common">Green microalga</name>
    <name type="synonym">Chlorella protothecoides</name>
    <dbReference type="NCBI Taxonomy" id="3075"/>
    <lineage>
        <taxon>Eukaryota</taxon>
        <taxon>Viridiplantae</taxon>
        <taxon>Chlorophyta</taxon>
        <taxon>core chlorophytes</taxon>
        <taxon>Trebouxiophyceae</taxon>
        <taxon>Chlorellales</taxon>
        <taxon>Chlorellaceae</taxon>
        <taxon>Auxenochlorella</taxon>
    </lineage>
</organism>
<feature type="compositionally biased region" description="Basic and acidic residues" evidence="3">
    <location>
        <begin position="272"/>
        <end position="289"/>
    </location>
</feature>
<sequence length="310" mass="33471">MAYVYMMPPFEDFFGHHGFEHCPAFYRMRRGPCGRRDREGFPPREAGPDGPAPPSPHHARGRLPPLPPPPHGDHPHPPPPPPHGGHFPPPPHHRHGRHHAEEGPGHRRRPHRREPTEQGPSSFPGFGHVQLARTGSAARLVVLLPGIPRDQLKLEVLKRTLTIEVPAGSSQHSPVFSRTFELGETIDADAISADLELGLLTVNLPYKSKSVAVPRRVAVGGVESSSSAHEAGSKAAASEAHKVEAHDADAHDKATEASATAVQEMAGSSKGEWVDVREAGEEKARRSEHSPASSDDEDGSIEDCPVDAEP</sequence>
<dbReference type="AlphaFoldDB" id="A0A1D1ZTR9"/>
<feature type="region of interest" description="Disordered" evidence="3">
    <location>
        <begin position="222"/>
        <end position="310"/>
    </location>
</feature>